<dbReference type="PIRSF" id="PIRSF039102">
    <property type="entry name" value="Ddl/VanB"/>
    <property type="match status" value="1"/>
</dbReference>
<keyword evidence="13" id="KW-0963">Cytoplasm</keyword>
<evidence type="ECO:0000256" key="6">
    <source>
        <dbReference type="ARBA" id="ARBA00022741"/>
    </source>
</evidence>
<dbReference type="NCBIfam" id="NF002528">
    <property type="entry name" value="PRK01966.1-4"/>
    <property type="match status" value="1"/>
</dbReference>
<dbReference type="NCBIfam" id="TIGR01205">
    <property type="entry name" value="D_ala_D_alaTIGR"/>
    <property type="match status" value="1"/>
</dbReference>
<evidence type="ECO:0000256" key="8">
    <source>
        <dbReference type="ARBA" id="ARBA00022842"/>
    </source>
</evidence>
<comment type="cofactor">
    <cofactor evidence="1">
        <name>Mn(2+)</name>
        <dbReference type="ChEBI" id="CHEBI:29035"/>
    </cofactor>
</comment>
<evidence type="ECO:0000256" key="7">
    <source>
        <dbReference type="ARBA" id="ARBA00022840"/>
    </source>
</evidence>
<comment type="pathway">
    <text evidence="13">Cell wall biogenesis; peptidoglycan biosynthesis.</text>
</comment>
<dbReference type="NCBIfam" id="NF002378">
    <property type="entry name" value="PRK01372.1"/>
    <property type="match status" value="1"/>
</dbReference>
<comment type="similarity">
    <text evidence="3 13">Belongs to the D-alanine--D-alanine ligase family.</text>
</comment>
<comment type="cofactor">
    <cofactor evidence="2">
        <name>Mg(2+)</name>
        <dbReference type="ChEBI" id="CHEBI:18420"/>
    </cofactor>
</comment>
<protein>
    <recommendedName>
        <fullName evidence="13">D-alanine--D-alanine ligase</fullName>
        <ecNumber evidence="13">6.3.2.4</ecNumber>
    </recommendedName>
    <alternativeName>
        <fullName evidence="13">D-Ala-D-Ala ligase</fullName>
    </alternativeName>
    <alternativeName>
        <fullName evidence="13">D-alanylalanine synthetase</fullName>
    </alternativeName>
</protein>
<evidence type="ECO:0000256" key="5">
    <source>
        <dbReference type="ARBA" id="ARBA00022723"/>
    </source>
</evidence>
<evidence type="ECO:0000256" key="12">
    <source>
        <dbReference type="ARBA" id="ARBA00023316"/>
    </source>
</evidence>
<keyword evidence="7 14" id="KW-0067">ATP-binding</keyword>
<keyword evidence="11" id="KW-0464">Manganese</keyword>
<comment type="function">
    <text evidence="13">Cell wall formation.</text>
</comment>
<evidence type="ECO:0000256" key="4">
    <source>
        <dbReference type="ARBA" id="ARBA00022598"/>
    </source>
</evidence>
<keyword evidence="17" id="KW-1185">Reference proteome</keyword>
<dbReference type="InterPro" id="IPR011761">
    <property type="entry name" value="ATP-grasp"/>
</dbReference>
<dbReference type="EMBL" id="JAFBEE010000021">
    <property type="protein sequence ID" value="MBM7615953.1"/>
    <property type="molecule type" value="Genomic_DNA"/>
</dbReference>
<keyword evidence="4 13" id="KW-0436">Ligase</keyword>
<dbReference type="Gene3D" id="3.30.470.20">
    <property type="entry name" value="ATP-grasp fold, B domain"/>
    <property type="match status" value="1"/>
</dbReference>
<evidence type="ECO:0000259" key="15">
    <source>
        <dbReference type="PROSITE" id="PS50975"/>
    </source>
</evidence>
<comment type="subcellular location">
    <subcellularLocation>
        <location evidence="13">Cytoplasm</location>
    </subcellularLocation>
</comment>
<dbReference type="InterPro" id="IPR013815">
    <property type="entry name" value="ATP_grasp_subdomain_1"/>
</dbReference>
<dbReference type="InterPro" id="IPR011127">
    <property type="entry name" value="Dala_Dala_lig_N"/>
</dbReference>
<keyword evidence="8" id="KW-0460">Magnesium</keyword>
<keyword evidence="9 13" id="KW-0133">Cell shape</keyword>
<dbReference type="PANTHER" id="PTHR23132:SF25">
    <property type="entry name" value="D-ALANINE--D-ALANINE LIGASE A"/>
    <property type="match status" value="1"/>
</dbReference>
<name>A0ABS2NSM6_9FIRM</name>
<organism evidence="16 17">
    <name type="scientific">Alkaliphilus hydrothermalis</name>
    <dbReference type="NCBI Taxonomy" id="1482730"/>
    <lineage>
        <taxon>Bacteria</taxon>
        <taxon>Bacillati</taxon>
        <taxon>Bacillota</taxon>
        <taxon>Clostridia</taxon>
        <taxon>Peptostreptococcales</taxon>
        <taxon>Natronincolaceae</taxon>
        <taxon>Alkaliphilus</taxon>
    </lineage>
</organism>
<dbReference type="SUPFAM" id="SSF56059">
    <property type="entry name" value="Glutathione synthetase ATP-binding domain-like"/>
    <property type="match status" value="1"/>
</dbReference>
<evidence type="ECO:0000256" key="14">
    <source>
        <dbReference type="PROSITE-ProRule" id="PRU00409"/>
    </source>
</evidence>
<dbReference type="NCBIfam" id="NF002526">
    <property type="entry name" value="PRK01966.1-2"/>
    <property type="match status" value="1"/>
</dbReference>
<dbReference type="Gene3D" id="3.30.1490.20">
    <property type="entry name" value="ATP-grasp fold, A domain"/>
    <property type="match status" value="1"/>
</dbReference>
<evidence type="ECO:0000313" key="16">
    <source>
        <dbReference type="EMBL" id="MBM7615953.1"/>
    </source>
</evidence>
<dbReference type="Gene3D" id="3.40.50.20">
    <property type="match status" value="1"/>
</dbReference>
<evidence type="ECO:0000313" key="17">
    <source>
        <dbReference type="Proteomes" id="UP001314796"/>
    </source>
</evidence>
<dbReference type="RefSeq" id="WP_204403716.1">
    <property type="nucleotide sequence ID" value="NZ_JAFBEE010000021.1"/>
</dbReference>
<evidence type="ECO:0000256" key="1">
    <source>
        <dbReference type="ARBA" id="ARBA00001936"/>
    </source>
</evidence>
<dbReference type="InterPro" id="IPR016185">
    <property type="entry name" value="PreATP-grasp_dom_sf"/>
</dbReference>
<dbReference type="PROSITE" id="PS00844">
    <property type="entry name" value="DALA_DALA_LIGASE_2"/>
    <property type="match status" value="1"/>
</dbReference>
<dbReference type="PROSITE" id="PS50975">
    <property type="entry name" value="ATP_GRASP"/>
    <property type="match status" value="1"/>
</dbReference>
<dbReference type="SUPFAM" id="SSF52440">
    <property type="entry name" value="PreATP-grasp domain"/>
    <property type="match status" value="1"/>
</dbReference>
<keyword evidence="12 13" id="KW-0961">Cell wall biogenesis/degradation</keyword>
<dbReference type="Pfam" id="PF07478">
    <property type="entry name" value="Dala_Dala_lig_C"/>
    <property type="match status" value="1"/>
</dbReference>
<evidence type="ECO:0000256" key="3">
    <source>
        <dbReference type="ARBA" id="ARBA00010871"/>
    </source>
</evidence>
<evidence type="ECO:0000256" key="11">
    <source>
        <dbReference type="ARBA" id="ARBA00023211"/>
    </source>
</evidence>
<evidence type="ECO:0000256" key="13">
    <source>
        <dbReference type="HAMAP-Rule" id="MF_00047"/>
    </source>
</evidence>
<keyword evidence="6 14" id="KW-0547">Nucleotide-binding</keyword>
<comment type="caution">
    <text evidence="16">The sequence shown here is derived from an EMBL/GenBank/DDBJ whole genome shotgun (WGS) entry which is preliminary data.</text>
</comment>
<gene>
    <name evidence="13" type="primary">ddl</name>
    <name evidence="16" type="ORF">JOC73_002529</name>
</gene>
<feature type="domain" description="ATP-grasp" evidence="15">
    <location>
        <begin position="149"/>
        <end position="355"/>
    </location>
</feature>
<dbReference type="Pfam" id="PF01820">
    <property type="entry name" value="Dala_Dala_lig_N"/>
    <property type="match status" value="1"/>
</dbReference>
<sequence>MKKLNVLVVFGGKSGEHDVSLMSAASILRAIDQEKYNPIPVGITKDGTWKLCNCTIDEIESGSWEGESNLLAENMKETPKISLLPTEKGGGFIQTPNGSVEEIDVVFPVLHGPFGEDGTLQGLMEMMDLPYVGAGVLASAVAMDKGMAKKLFEADAIPQAKYVLLNRKRYFTEPDRVLQEVEEAFGYPVFVKPANLGSSVGISKAKDRGQLMVAIEEAAKYDRRIVVEEFINCREIECAVLGNDEPIASLPAEIIPSHEFYDYRDKYFDGTSQFVIPAEISEEMINTIREMAIEVYGLLDCTGLARVDFFVEKETNRILVNEVNTMPGFTKISMYPKMWEVTGLPYKELISRLIELAMERYEDRK</sequence>
<dbReference type="InterPro" id="IPR005905">
    <property type="entry name" value="D_ala_D_ala"/>
</dbReference>
<dbReference type="HAMAP" id="MF_00047">
    <property type="entry name" value="Dala_Dala_lig"/>
    <property type="match status" value="1"/>
</dbReference>
<keyword evidence="5" id="KW-0479">Metal-binding</keyword>
<reference evidence="16 17" key="1">
    <citation type="submission" date="2021-01" db="EMBL/GenBank/DDBJ databases">
        <title>Genomic Encyclopedia of Type Strains, Phase IV (KMG-IV): sequencing the most valuable type-strain genomes for metagenomic binning, comparative biology and taxonomic classification.</title>
        <authorList>
            <person name="Goeker M."/>
        </authorList>
    </citation>
    <scope>NUCLEOTIDE SEQUENCE [LARGE SCALE GENOMIC DNA]</scope>
    <source>
        <strain evidence="16 17">DSM 25890</strain>
    </source>
</reference>
<dbReference type="PROSITE" id="PS00843">
    <property type="entry name" value="DALA_DALA_LIGASE_1"/>
    <property type="match status" value="1"/>
</dbReference>
<comment type="catalytic activity">
    <reaction evidence="13">
        <text>2 D-alanine + ATP = D-alanyl-D-alanine + ADP + phosphate + H(+)</text>
        <dbReference type="Rhea" id="RHEA:11224"/>
        <dbReference type="ChEBI" id="CHEBI:15378"/>
        <dbReference type="ChEBI" id="CHEBI:30616"/>
        <dbReference type="ChEBI" id="CHEBI:43474"/>
        <dbReference type="ChEBI" id="CHEBI:57416"/>
        <dbReference type="ChEBI" id="CHEBI:57822"/>
        <dbReference type="ChEBI" id="CHEBI:456216"/>
        <dbReference type="EC" id="6.3.2.4"/>
    </reaction>
</comment>
<evidence type="ECO:0000256" key="10">
    <source>
        <dbReference type="ARBA" id="ARBA00022984"/>
    </source>
</evidence>
<accession>A0ABS2NSM6</accession>
<keyword evidence="10 13" id="KW-0573">Peptidoglycan synthesis</keyword>
<dbReference type="InterPro" id="IPR000291">
    <property type="entry name" value="D-Ala_lig_Van_CS"/>
</dbReference>
<dbReference type="Proteomes" id="UP001314796">
    <property type="component" value="Unassembled WGS sequence"/>
</dbReference>
<dbReference type="PANTHER" id="PTHR23132">
    <property type="entry name" value="D-ALANINE--D-ALANINE LIGASE"/>
    <property type="match status" value="1"/>
</dbReference>
<evidence type="ECO:0000256" key="9">
    <source>
        <dbReference type="ARBA" id="ARBA00022960"/>
    </source>
</evidence>
<evidence type="ECO:0000256" key="2">
    <source>
        <dbReference type="ARBA" id="ARBA00001946"/>
    </source>
</evidence>
<dbReference type="EC" id="6.3.2.4" evidence="13"/>
<dbReference type="GO" id="GO:0008716">
    <property type="term" value="F:D-alanine-D-alanine ligase activity"/>
    <property type="evidence" value="ECO:0007669"/>
    <property type="project" value="UniProtKB-EC"/>
</dbReference>
<dbReference type="InterPro" id="IPR011095">
    <property type="entry name" value="Dala_Dala_lig_C"/>
</dbReference>
<proteinExistence type="inferred from homology"/>